<feature type="region of interest" description="Disordered" evidence="1">
    <location>
        <begin position="1"/>
        <end position="39"/>
    </location>
</feature>
<dbReference type="InterPro" id="IPR000210">
    <property type="entry name" value="BTB/POZ_dom"/>
</dbReference>
<feature type="domain" description="BTB" evidence="2">
    <location>
        <begin position="58"/>
        <end position="127"/>
    </location>
</feature>
<organism evidence="3 4">
    <name type="scientific">Orbilia blumenaviensis</name>
    <dbReference type="NCBI Taxonomy" id="1796055"/>
    <lineage>
        <taxon>Eukaryota</taxon>
        <taxon>Fungi</taxon>
        <taxon>Dikarya</taxon>
        <taxon>Ascomycota</taxon>
        <taxon>Pezizomycotina</taxon>
        <taxon>Orbiliomycetes</taxon>
        <taxon>Orbiliales</taxon>
        <taxon>Orbiliaceae</taxon>
        <taxon>Orbilia</taxon>
    </lineage>
</organism>
<comment type="caution">
    <text evidence="3">The sequence shown here is derived from an EMBL/GenBank/DDBJ whole genome shotgun (WGS) entry which is preliminary data.</text>
</comment>
<dbReference type="Proteomes" id="UP001373714">
    <property type="component" value="Unassembled WGS sequence"/>
</dbReference>
<dbReference type="SMART" id="SM00225">
    <property type="entry name" value="BTB"/>
    <property type="match status" value="1"/>
</dbReference>
<accession>A0AAV9VIM1</accession>
<evidence type="ECO:0000313" key="4">
    <source>
        <dbReference type="Proteomes" id="UP001373714"/>
    </source>
</evidence>
<dbReference type="PROSITE" id="PS50097">
    <property type="entry name" value="BTB"/>
    <property type="match status" value="1"/>
</dbReference>
<reference evidence="3 4" key="1">
    <citation type="submission" date="2019-10" db="EMBL/GenBank/DDBJ databases">
        <authorList>
            <person name="Palmer J.M."/>
        </authorList>
    </citation>
    <scope>NUCLEOTIDE SEQUENCE [LARGE SCALE GENOMIC DNA]</scope>
    <source>
        <strain evidence="3 4">TWF730</strain>
    </source>
</reference>
<proteinExistence type="predicted"/>
<name>A0AAV9VIM1_9PEZI</name>
<sequence>MFGVRDNTPSDWLPPPTVPGRPTLFDKGNANDATKDEEKSGIYGQQSFESLINEIRFSDVKVIVGPQETVFNLHRCFLANGSEFFSRATDPRWKEGNDKKITLPEIDPSAFRAILGWIYGAGFGIHLHTEYLDEIYKAIDYLQMPRLKEIFFKQLIWTVGRNQSPPFKKPSNQCPIPEPFTLLGKLLSTAPESDHPPLQQLATTLTNSFDVPWPSLRPFAMQDSETVNGKALFFMLASGMDTSNNRKPLPFPITSIPSTGSSNPANGSRPRGNFQAPPPLRQL</sequence>
<dbReference type="EMBL" id="JAVHNS010000003">
    <property type="protein sequence ID" value="KAK6361016.1"/>
    <property type="molecule type" value="Genomic_DNA"/>
</dbReference>
<dbReference type="InterPro" id="IPR011333">
    <property type="entry name" value="SKP1/BTB/POZ_sf"/>
</dbReference>
<evidence type="ECO:0000313" key="3">
    <source>
        <dbReference type="EMBL" id="KAK6361016.1"/>
    </source>
</evidence>
<dbReference type="Gene3D" id="3.30.710.10">
    <property type="entry name" value="Potassium Channel Kv1.1, Chain A"/>
    <property type="match status" value="1"/>
</dbReference>
<feature type="compositionally biased region" description="Polar residues" evidence="1">
    <location>
        <begin position="255"/>
        <end position="266"/>
    </location>
</feature>
<dbReference type="SUPFAM" id="SSF54695">
    <property type="entry name" value="POZ domain"/>
    <property type="match status" value="1"/>
</dbReference>
<feature type="region of interest" description="Disordered" evidence="1">
    <location>
        <begin position="245"/>
        <end position="283"/>
    </location>
</feature>
<protein>
    <recommendedName>
        <fullName evidence="2">BTB domain-containing protein</fullName>
    </recommendedName>
</protein>
<dbReference type="PANTHER" id="PTHR47843">
    <property type="entry name" value="BTB DOMAIN-CONTAINING PROTEIN-RELATED"/>
    <property type="match status" value="1"/>
</dbReference>
<dbReference type="CDD" id="cd18186">
    <property type="entry name" value="BTB_POZ_ZBTB_KLHL-like"/>
    <property type="match status" value="1"/>
</dbReference>
<dbReference type="PANTHER" id="PTHR47843:SF2">
    <property type="entry name" value="BTB DOMAIN-CONTAINING PROTEIN"/>
    <property type="match status" value="1"/>
</dbReference>
<evidence type="ECO:0000259" key="2">
    <source>
        <dbReference type="PROSITE" id="PS50097"/>
    </source>
</evidence>
<dbReference type="AlphaFoldDB" id="A0AAV9VIM1"/>
<evidence type="ECO:0000256" key="1">
    <source>
        <dbReference type="SAM" id="MobiDB-lite"/>
    </source>
</evidence>
<gene>
    <name evidence="3" type="ORF">TWF730_007131</name>
</gene>
<keyword evidence="4" id="KW-1185">Reference proteome</keyword>
<dbReference type="Pfam" id="PF00651">
    <property type="entry name" value="BTB"/>
    <property type="match status" value="1"/>
</dbReference>